<organism evidence="2 3">
    <name type="scientific">Fragilariopsis cylindrus CCMP1102</name>
    <dbReference type="NCBI Taxonomy" id="635003"/>
    <lineage>
        <taxon>Eukaryota</taxon>
        <taxon>Sar</taxon>
        <taxon>Stramenopiles</taxon>
        <taxon>Ochrophyta</taxon>
        <taxon>Bacillariophyta</taxon>
        <taxon>Bacillariophyceae</taxon>
        <taxon>Bacillariophycidae</taxon>
        <taxon>Bacillariales</taxon>
        <taxon>Bacillariaceae</taxon>
        <taxon>Fragilariopsis</taxon>
    </lineage>
</organism>
<sequence>MSTSDSTFSSSSSCSFWNTTTALIAAVVATSDYVSPNKPTDCCGMVDDSRSSNKGTSSYSFNNNNSNEKDIDNGDGGDRGDGGGQSRDGNRQGGVNAYWKDVFSDSSKLIPNFGTTPNAATHDSRYNEKREASFSTIDFSSSAAASSSNQSILPVDLDVLPSQVVSSTSDAMWMLAPPLSSVLEKEFAIANTLEEFGLGDHDGDDQLPYEFWFDKLEVVPDSNISNSTMNVPTNTTTHKRKGKRKSTWDVNGGEYVDPAEDSQDYSKSDGLVYSKDPHANGLKLDGEPLDEEKVKEGRWYLHATPEANLFDRTLTNLEPHSFDLEGGIMAQGLKPMVQKGKKSKKPIRGVWAVPGGRAPWTIAHLVRTHKEALKKSGGKVALIMIYADDDRIKNFIPFRPGGKWSESCHPAYSREEIPVYPKDVFIVDIKELPMFLKQTKVRMDLIPLRTDAQKKATYDLWYHHKGGKEKQAAWHHEWSYKNGGKKYHADRYYNGGGKEKQTEQYHEQGGKEKRAERHAAKSNRPRRSPRCTDTSLGPNGVFQCRFDTLPHIRLPKKGDQPRCALHKWAGKIKNQLLKTDPEELGAHAALVRQQQQQQSLQSAAASSSSSSAPLLGWTGGTVLQGNNGGGGGCGTPSSSPLSSTLSSSSLSTLSSTLSSSTFGNNNLCTNDNILVDAKMINESQKALIESMKRSIASRKLVEIFATTSRK</sequence>
<feature type="compositionally biased region" description="Polar residues" evidence="1">
    <location>
        <begin position="224"/>
        <end position="236"/>
    </location>
</feature>
<reference evidence="2 3" key="1">
    <citation type="submission" date="2016-09" db="EMBL/GenBank/DDBJ databases">
        <title>Extensive genetic diversity and differential bi-allelic expression allows diatom success in the polar Southern Ocean.</title>
        <authorList>
            <consortium name="DOE Joint Genome Institute"/>
            <person name="Mock T."/>
            <person name="Otillar R.P."/>
            <person name="Strauss J."/>
            <person name="Dupont C."/>
            <person name="Frickenhaus S."/>
            <person name="Maumus F."/>
            <person name="Mcmullan M."/>
            <person name="Sanges R."/>
            <person name="Schmutz J."/>
            <person name="Toseland A."/>
            <person name="Valas R."/>
            <person name="Veluchamy A."/>
            <person name="Ward B.J."/>
            <person name="Allen A."/>
            <person name="Barry K."/>
            <person name="Falciatore A."/>
            <person name="Ferrante M."/>
            <person name="Fortunato A.E."/>
            <person name="Gloeckner G."/>
            <person name="Gruber A."/>
            <person name="Hipkin R."/>
            <person name="Janech M."/>
            <person name="Kroth P."/>
            <person name="Leese F."/>
            <person name="Lindquist E."/>
            <person name="Lyon B.R."/>
            <person name="Martin J."/>
            <person name="Mayer C."/>
            <person name="Parker M."/>
            <person name="Quesneville H."/>
            <person name="Raymond J."/>
            <person name="Uhlig C."/>
            <person name="Valentin K.U."/>
            <person name="Worden A.Z."/>
            <person name="Armbrust E.V."/>
            <person name="Bowler C."/>
            <person name="Green B."/>
            <person name="Moulton V."/>
            <person name="Van Oosterhout C."/>
            <person name="Grigoriev I."/>
        </authorList>
    </citation>
    <scope>NUCLEOTIDE SEQUENCE [LARGE SCALE GENOMIC DNA]</scope>
    <source>
        <strain evidence="2 3">CCMP1102</strain>
    </source>
</reference>
<protein>
    <submittedName>
        <fullName evidence="2">Uncharacterized protein</fullName>
    </submittedName>
</protein>
<feature type="compositionally biased region" description="Low complexity" evidence="1">
    <location>
        <begin position="635"/>
        <end position="645"/>
    </location>
</feature>
<accession>A0A1E7FA54</accession>
<gene>
    <name evidence="2" type="ORF">FRACYDRAFT_239700</name>
</gene>
<feature type="compositionally biased region" description="Basic and acidic residues" evidence="1">
    <location>
        <begin position="491"/>
        <end position="519"/>
    </location>
</feature>
<feature type="compositionally biased region" description="Low complexity" evidence="1">
    <location>
        <begin position="57"/>
        <end position="66"/>
    </location>
</feature>
<feature type="region of interest" description="Disordered" evidence="1">
    <location>
        <begin position="491"/>
        <end position="535"/>
    </location>
</feature>
<evidence type="ECO:0000313" key="3">
    <source>
        <dbReference type="Proteomes" id="UP000095751"/>
    </source>
</evidence>
<evidence type="ECO:0000256" key="1">
    <source>
        <dbReference type="SAM" id="MobiDB-lite"/>
    </source>
</evidence>
<evidence type="ECO:0000313" key="2">
    <source>
        <dbReference type="EMBL" id="OEU15019.1"/>
    </source>
</evidence>
<dbReference type="Proteomes" id="UP000095751">
    <property type="component" value="Unassembled WGS sequence"/>
</dbReference>
<dbReference type="KEGG" id="fcy:FRACYDRAFT_239700"/>
<keyword evidence="3" id="KW-1185">Reference proteome</keyword>
<dbReference type="InParanoid" id="A0A1E7FA54"/>
<feature type="compositionally biased region" description="Basic and acidic residues" evidence="1">
    <location>
        <begin position="67"/>
        <end position="81"/>
    </location>
</feature>
<feature type="region of interest" description="Disordered" evidence="1">
    <location>
        <begin position="39"/>
        <end position="95"/>
    </location>
</feature>
<dbReference type="EMBL" id="KV784359">
    <property type="protein sequence ID" value="OEU15019.1"/>
    <property type="molecule type" value="Genomic_DNA"/>
</dbReference>
<proteinExistence type="predicted"/>
<feature type="compositionally biased region" description="Basic residues" evidence="1">
    <location>
        <begin position="520"/>
        <end position="529"/>
    </location>
</feature>
<dbReference type="AlphaFoldDB" id="A0A1E7FA54"/>
<feature type="region of interest" description="Disordered" evidence="1">
    <location>
        <begin position="224"/>
        <end position="266"/>
    </location>
</feature>
<name>A0A1E7FA54_9STRA</name>
<feature type="compositionally biased region" description="Low complexity" evidence="1">
    <location>
        <begin position="600"/>
        <end position="612"/>
    </location>
</feature>
<feature type="region of interest" description="Disordered" evidence="1">
    <location>
        <begin position="600"/>
        <end position="645"/>
    </location>
</feature>